<dbReference type="InterPro" id="IPR016169">
    <property type="entry name" value="FAD-bd_PCMH_sub2"/>
</dbReference>
<organism evidence="7 8">
    <name type="scientific">Cladophialophora chaetospira</name>
    <dbReference type="NCBI Taxonomy" id="386627"/>
    <lineage>
        <taxon>Eukaryota</taxon>
        <taxon>Fungi</taxon>
        <taxon>Dikarya</taxon>
        <taxon>Ascomycota</taxon>
        <taxon>Pezizomycotina</taxon>
        <taxon>Eurotiomycetes</taxon>
        <taxon>Chaetothyriomycetidae</taxon>
        <taxon>Chaetothyriales</taxon>
        <taxon>Herpotrichiellaceae</taxon>
        <taxon>Cladophialophora</taxon>
    </lineage>
</organism>
<keyword evidence="3" id="KW-0285">Flavoprotein</keyword>
<evidence type="ECO:0000256" key="1">
    <source>
        <dbReference type="ARBA" id="ARBA00001974"/>
    </source>
</evidence>
<dbReference type="PANTHER" id="PTHR42973:SF39">
    <property type="entry name" value="FAD-BINDING PCMH-TYPE DOMAIN-CONTAINING PROTEIN"/>
    <property type="match status" value="1"/>
</dbReference>
<dbReference type="Pfam" id="PF01565">
    <property type="entry name" value="FAD_binding_4"/>
    <property type="match status" value="1"/>
</dbReference>
<comment type="similarity">
    <text evidence="2">Belongs to the oxygen-dependent FAD-linked oxidoreductase family.</text>
</comment>
<dbReference type="Gene3D" id="3.30.465.10">
    <property type="match status" value="1"/>
</dbReference>
<keyword evidence="5" id="KW-0560">Oxidoreductase</keyword>
<evidence type="ECO:0000256" key="5">
    <source>
        <dbReference type="ARBA" id="ARBA00023002"/>
    </source>
</evidence>
<name>A0AA38XH12_9EURO</name>
<dbReference type="SUPFAM" id="SSF56176">
    <property type="entry name" value="FAD-binding/transporter-associated domain-like"/>
    <property type="match status" value="1"/>
</dbReference>
<evidence type="ECO:0000313" key="8">
    <source>
        <dbReference type="Proteomes" id="UP001172673"/>
    </source>
</evidence>
<keyword evidence="4" id="KW-0274">FAD</keyword>
<evidence type="ECO:0000256" key="3">
    <source>
        <dbReference type="ARBA" id="ARBA00022630"/>
    </source>
</evidence>
<gene>
    <name evidence="7" type="ORF">H2200_003262</name>
</gene>
<comment type="caution">
    <text evidence="7">The sequence shown here is derived from an EMBL/GenBank/DDBJ whole genome shotgun (WGS) entry which is preliminary data.</text>
</comment>
<dbReference type="EMBL" id="JAPDRK010000004">
    <property type="protein sequence ID" value="KAJ9613320.1"/>
    <property type="molecule type" value="Genomic_DNA"/>
</dbReference>
<dbReference type="GO" id="GO:0071949">
    <property type="term" value="F:FAD binding"/>
    <property type="evidence" value="ECO:0007669"/>
    <property type="project" value="InterPro"/>
</dbReference>
<sequence>MANSTDQQLDHLVSLLPSSEIICPSSNLYVDETSTWAAQKNLNPSLVVQPSSTQSLSKIVAYLATTHLDFAIRGSGYGSASAKSVLISMKSFNDFHFDRESEVLTVGAGMLWREYYDKMEDVAPDYHVIAARTPALSLGGSILSSGFSWLARQYGNTSDPSNFLDAECILPSGRTLWASEEPDLLWALRGGGGSFCIVMKFKLRAYPCSQTLWAGPIIIPRRQLSLVAKGIEAMQSRAERGELAPQVSMDLYVVRKEQAAHMGATEDLLIVQAFDALGEEHGRSTEGFKWALEIPDAVEMTKVTNLKGQQVTALKGAFKTHWQPLTVGKLTANNILNTVKWFDRVGSAGTTIPSSVQLVFECLCTRDSSSGVDASAWPRPKGMMNTIICGAGCSATEGTADELETARSLCLEMPGMVLSAEQSKNGVRTAANAVEEYHDLKGVFADHLPKLLDLKRKYDPRNKLKGPISLSHAV</sequence>
<dbReference type="InterPro" id="IPR036318">
    <property type="entry name" value="FAD-bd_PCMH-like_sf"/>
</dbReference>
<evidence type="ECO:0000256" key="4">
    <source>
        <dbReference type="ARBA" id="ARBA00022827"/>
    </source>
</evidence>
<dbReference type="InterPro" id="IPR006094">
    <property type="entry name" value="Oxid_FAD_bind_N"/>
</dbReference>
<reference evidence="7" key="1">
    <citation type="submission" date="2022-10" db="EMBL/GenBank/DDBJ databases">
        <title>Culturing micro-colonial fungi from biological soil crusts in the Mojave desert and describing Neophaeococcomyces mojavensis, and introducing the new genera and species Taxawa tesnikishii.</title>
        <authorList>
            <person name="Kurbessoian T."/>
            <person name="Stajich J.E."/>
        </authorList>
    </citation>
    <scope>NUCLEOTIDE SEQUENCE</scope>
    <source>
        <strain evidence="7">TK_41</strain>
    </source>
</reference>
<proteinExistence type="inferred from homology"/>
<dbReference type="PANTHER" id="PTHR42973">
    <property type="entry name" value="BINDING OXIDOREDUCTASE, PUTATIVE (AFU_ORTHOLOGUE AFUA_1G17690)-RELATED"/>
    <property type="match status" value="1"/>
</dbReference>
<dbReference type="AlphaFoldDB" id="A0AA38XH12"/>
<dbReference type="InterPro" id="IPR016166">
    <property type="entry name" value="FAD-bd_PCMH"/>
</dbReference>
<evidence type="ECO:0000256" key="2">
    <source>
        <dbReference type="ARBA" id="ARBA00005466"/>
    </source>
</evidence>
<comment type="cofactor">
    <cofactor evidence="1">
        <name>FAD</name>
        <dbReference type="ChEBI" id="CHEBI:57692"/>
    </cofactor>
</comment>
<evidence type="ECO:0000313" key="7">
    <source>
        <dbReference type="EMBL" id="KAJ9613320.1"/>
    </source>
</evidence>
<dbReference type="GO" id="GO:0016491">
    <property type="term" value="F:oxidoreductase activity"/>
    <property type="evidence" value="ECO:0007669"/>
    <property type="project" value="UniProtKB-KW"/>
</dbReference>
<protein>
    <recommendedName>
        <fullName evidence="6">FAD-binding PCMH-type domain-containing protein</fullName>
    </recommendedName>
</protein>
<dbReference type="Proteomes" id="UP001172673">
    <property type="component" value="Unassembled WGS sequence"/>
</dbReference>
<dbReference type="PROSITE" id="PS51387">
    <property type="entry name" value="FAD_PCMH"/>
    <property type="match status" value="1"/>
</dbReference>
<dbReference type="InterPro" id="IPR050416">
    <property type="entry name" value="FAD-linked_Oxidoreductase"/>
</dbReference>
<feature type="domain" description="FAD-binding PCMH-type" evidence="6">
    <location>
        <begin position="40"/>
        <end position="208"/>
    </location>
</feature>
<accession>A0AA38XH12</accession>
<evidence type="ECO:0000259" key="6">
    <source>
        <dbReference type="PROSITE" id="PS51387"/>
    </source>
</evidence>
<keyword evidence="8" id="KW-1185">Reference proteome</keyword>